<dbReference type="PANTHER" id="PTHR30474:SF2">
    <property type="entry name" value="PEPTIDOGLYCAN GLYCOSYLTRANSFERASE FTSW-RELATED"/>
    <property type="match status" value="1"/>
</dbReference>
<dbReference type="GO" id="GO:0005886">
    <property type="term" value="C:plasma membrane"/>
    <property type="evidence" value="ECO:0007669"/>
    <property type="project" value="TreeGrafter"/>
</dbReference>
<protein>
    <recommendedName>
        <fullName evidence="12">Probable peptidoglycan glycosyltransferase FtsW</fullName>
        <ecNumber evidence="14">2.4.99.28</ecNumber>
    </recommendedName>
    <alternativeName>
        <fullName evidence="13">Cell division protein FtsW</fullName>
    </alternativeName>
    <alternativeName>
        <fullName evidence="10">Cell wall polymerase</fullName>
    </alternativeName>
    <alternativeName>
        <fullName evidence="9">Peptidoglycan polymerase</fullName>
    </alternativeName>
</protein>
<evidence type="ECO:0000256" key="6">
    <source>
        <dbReference type="ARBA" id="ARBA00022984"/>
    </source>
</evidence>
<evidence type="ECO:0000256" key="1">
    <source>
        <dbReference type="ARBA" id="ARBA00004141"/>
    </source>
</evidence>
<evidence type="ECO:0000256" key="11">
    <source>
        <dbReference type="ARBA" id="ARBA00038053"/>
    </source>
</evidence>
<evidence type="ECO:0000313" key="18">
    <source>
        <dbReference type="Proteomes" id="UP000229342"/>
    </source>
</evidence>
<dbReference type="GO" id="GO:0051301">
    <property type="term" value="P:cell division"/>
    <property type="evidence" value="ECO:0007669"/>
    <property type="project" value="InterPro"/>
</dbReference>
<organism evidence="17 18">
    <name type="scientific">Candidatus Taylorbacteria bacterium CG11_big_fil_rev_8_21_14_0_20_46_11</name>
    <dbReference type="NCBI Taxonomy" id="1975025"/>
    <lineage>
        <taxon>Bacteria</taxon>
        <taxon>Candidatus Tayloriibacteriota</taxon>
    </lineage>
</organism>
<comment type="catalytic activity">
    <reaction evidence="15">
        <text>[GlcNAc-(1-&gt;4)-Mur2Ac(oyl-L-Ala-gamma-D-Glu-L-Lys-D-Ala-D-Ala)](n)-di-trans,octa-cis-undecaprenyl diphosphate + beta-D-GlcNAc-(1-&gt;4)-Mur2Ac(oyl-L-Ala-gamma-D-Glu-L-Lys-D-Ala-D-Ala)-di-trans,octa-cis-undecaprenyl diphosphate = [GlcNAc-(1-&gt;4)-Mur2Ac(oyl-L-Ala-gamma-D-Glu-L-Lys-D-Ala-D-Ala)](n+1)-di-trans,octa-cis-undecaprenyl diphosphate + di-trans,octa-cis-undecaprenyl diphosphate + H(+)</text>
        <dbReference type="Rhea" id="RHEA:23708"/>
        <dbReference type="Rhea" id="RHEA-COMP:9602"/>
        <dbReference type="Rhea" id="RHEA-COMP:9603"/>
        <dbReference type="ChEBI" id="CHEBI:15378"/>
        <dbReference type="ChEBI" id="CHEBI:58405"/>
        <dbReference type="ChEBI" id="CHEBI:60033"/>
        <dbReference type="ChEBI" id="CHEBI:78435"/>
        <dbReference type="EC" id="2.4.99.28"/>
    </reaction>
</comment>
<evidence type="ECO:0000256" key="8">
    <source>
        <dbReference type="ARBA" id="ARBA00023136"/>
    </source>
</evidence>
<evidence type="ECO:0000256" key="9">
    <source>
        <dbReference type="ARBA" id="ARBA00032370"/>
    </source>
</evidence>
<evidence type="ECO:0000256" key="13">
    <source>
        <dbReference type="ARBA" id="ARBA00041418"/>
    </source>
</evidence>
<evidence type="ECO:0000256" key="14">
    <source>
        <dbReference type="ARBA" id="ARBA00044770"/>
    </source>
</evidence>
<dbReference type="AlphaFoldDB" id="A0A2H0KA75"/>
<keyword evidence="6" id="KW-0573">Peptidoglycan synthesis</keyword>
<keyword evidence="5" id="KW-0133">Cell shape</keyword>
<feature type="transmembrane region" description="Helical" evidence="16">
    <location>
        <begin position="194"/>
        <end position="215"/>
    </location>
</feature>
<feature type="transmembrane region" description="Helical" evidence="16">
    <location>
        <begin position="311"/>
        <end position="339"/>
    </location>
</feature>
<feature type="transmembrane region" description="Helical" evidence="16">
    <location>
        <begin position="48"/>
        <end position="68"/>
    </location>
</feature>
<evidence type="ECO:0000256" key="12">
    <source>
        <dbReference type="ARBA" id="ARBA00041185"/>
    </source>
</evidence>
<comment type="subcellular location">
    <subcellularLocation>
        <location evidence="1">Membrane</location>
        <topology evidence="1">Multi-pass membrane protein</topology>
    </subcellularLocation>
</comment>
<evidence type="ECO:0000256" key="5">
    <source>
        <dbReference type="ARBA" id="ARBA00022960"/>
    </source>
</evidence>
<evidence type="ECO:0000256" key="10">
    <source>
        <dbReference type="ARBA" id="ARBA00033270"/>
    </source>
</evidence>
<dbReference type="GO" id="GO:0009252">
    <property type="term" value="P:peptidoglycan biosynthetic process"/>
    <property type="evidence" value="ECO:0007669"/>
    <property type="project" value="UniProtKB-KW"/>
</dbReference>
<evidence type="ECO:0000256" key="4">
    <source>
        <dbReference type="ARBA" id="ARBA00022692"/>
    </source>
</evidence>
<dbReference type="EMBL" id="PCVG01000076">
    <property type="protein sequence ID" value="PIQ68162.1"/>
    <property type="molecule type" value="Genomic_DNA"/>
</dbReference>
<evidence type="ECO:0000256" key="16">
    <source>
        <dbReference type="SAM" id="Phobius"/>
    </source>
</evidence>
<keyword evidence="7 16" id="KW-1133">Transmembrane helix</keyword>
<proteinExistence type="inferred from homology"/>
<evidence type="ECO:0000256" key="15">
    <source>
        <dbReference type="ARBA" id="ARBA00049902"/>
    </source>
</evidence>
<evidence type="ECO:0000256" key="3">
    <source>
        <dbReference type="ARBA" id="ARBA00022679"/>
    </source>
</evidence>
<comment type="similarity">
    <text evidence="11">Belongs to the SEDS family. FtsW subfamily.</text>
</comment>
<dbReference type="InterPro" id="IPR001182">
    <property type="entry name" value="FtsW/RodA"/>
</dbReference>
<evidence type="ECO:0000256" key="2">
    <source>
        <dbReference type="ARBA" id="ARBA00022676"/>
    </source>
</evidence>
<dbReference type="GO" id="GO:0032153">
    <property type="term" value="C:cell division site"/>
    <property type="evidence" value="ECO:0007669"/>
    <property type="project" value="TreeGrafter"/>
</dbReference>
<dbReference type="Pfam" id="PF01098">
    <property type="entry name" value="FTSW_RODA_SPOVE"/>
    <property type="match status" value="1"/>
</dbReference>
<dbReference type="GO" id="GO:0015648">
    <property type="term" value="F:lipid-linked peptidoglycan transporter activity"/>
    <property type="evidence" value="ECO:0007669"/>
    <property type="project" value="TreeGrafter"/>
</dbReference>
<dbReference type="GO" id="GO:0008360">
    <property type="term" value="P:regulation of cell shape"/>
    <property type="evidence" value="ECO:0007669"/>
    <property type="project" value="UniProtKB-KW"/>
</dbReference>
<feature type="transmembrane region" description="Helical" evidence="16">
    <location>
        <begin position="80"/>
        <end position="103"/>
    </location>
</feature>
<gene>
    <name evidence="17" type="ORF">COV91_05550</name>
</gene>
<evidence type="ECO:0000256" key="7">
    <source>
        <dbReference type="ARBA" id="ARBA00022989"/>
    </source>
</evidence>
<sequence>MKLRLKHFIAKSPVDSWLLWIIVTITTFGFLIFTSASIGLFAREGAQFGSVAFTRGIAVIGGALVAYIASIVDYKLFRKYSLIILLGAIILTAFVFVPGIGIAHGGAQRWIGIAGLTFQPSEFLKIAFVIYGAAFYASVKDRISTFSYGLLPLLALLGISGGLLLLQPDTDTFVVLFLALLAMFIVGGGRLKHLAIIVVTGIISLTLLVMARPYLMDRLTTFINPATDPLGAGYQIQQSLIAIGSGGVFGKGFGQSIQKFSYLPEPIGDSIFAVAGEEFGFLGASFIILLFLALLLRGLRVGAHAPDTFSGLLSVGVVILICASAFMNIASMLAIIPLSGLPLSFISHGGTALFITLAETGILLNISRHQKA</sequence>
<comment type="caution">
    <text evidence="17">The sequence shown here is derived from an EMBL/GenBank/DDBJ whole genome shotgun (WGS) entry which is preliminary data.</text>
</comment>
<keyword evidence="4 16" id="KW-0812">Transmembrane</keyword>
<feature type="transmembrane region" description="Helical" evidence="16">
    <location>
        <begin position="20"/>
        <end position="42"/>
    </location>
</feature>
<feature type="transmembrane region" description="Helical" evidence="16">
    <location>
        <begin position="345"/>
        <end position="366"/>
    </location>
</feature>
<keyword evidence="2" id="KW-0328">Glycosyltransferase</keyword>
<keyword evidence="8 16" id="KW-0472">Membrane</keyword>
<accession>A0A2H0KA75</accession>
<feature type="transmembrane region" description="Helical" evidence="16">
    <location>
        <begin position="172"/>
        <end position="189"/>
    </location>
</feature>
<feature type="transmembrane region" description="Helical" evidence="16">
    <location>
        <begin position="279"/>
        <end position="299"/>
    </location>
</feature>
<dbReference type="EC" id="2.4.99.28" evidence="14"/>
<feature type="transmembrane region" description="Helical" evidence="16">
    <location>
        <begin position="146"/>
        <end position="166"/>
    </location>
</feature>
<reference evidence="17 18" key="1">
    <citation type="submission" date="2017-09" db="EMBL/GenBank/DDBJ databases">
        <title>Depth-based differentiation of microbial function through sediment-hosted aquifers and enrichment of novel symbionts in the deep terrestrial subsurface.</title>
        <authorList>
            <person name="Probst A.J."/>
            <person name="Ladd B."/>
            <person name="Jarett J.K."/>
            <person name="Geller-Mcgrath D.E."/>
            <person name="Sieber C.M."/>
            <person name="Emerson J.B."/>
            <person name="Anantharaman K."/>
            <person name="Thomas B.C."/>
            <person name="Malmstrom R."/>
            <person name="Stieglmeier M."/>
            <person name="Klingl A."/>
            <person name="Woyke T."/>
            <person name="Ryan C.M."/>
            <person name="Banfield J.F."/>
        </authorList>
    </citation>
    <scope>NUCLEOTIDE SEQUENCE [LARGE SCALE GENOMIC DNA]</scope>
    <source>
        <strain evidence="17">CG11_big_fil_rev_8_21_14_0_20_46_11</strain>
    </source>
</reference>
<dbReference type="Proteomes" id="UP000229342">
    <property type="component" value="Unassembled WGS sequence"/>
</dbReference>
<dbReference type="GO" id="GO:0008955">
    <property type="term" value="F:peptidoglycan glycosyltransferase activity"/>
    <property type="evidence" value="ECO:0007669"/>
    <property type="project" value="UniProtKB-EC"/>
</dbReference>
<name>A0A2H0KA75_9BACT</name>
<dbReference type="PANTHER" id="PTHR30474">
    <property type="entry name" value="CELL CYCLE PROTEIN"/>
    <property type="match status" value="1"/>
</dbReference>
<evidence type="ECO:0000313" key="17">
    <source>
        <dbReference type="EMBL" id="PIQ68162.1"/>
    </source>
</evidence>
<keyword evidence="3" id="KW-0808">Transferase</keyword>
<feature type="transmembrane region" description="Helical" evidence="16">
    <location>
        <begin position="123"/>
        <end position="139"/>
    </location>
</feature>